<dbReference type="SUPFAM" id="SSF52540">
    <property type="entry name" value="P-loop containing nucleoside triphosphate hydrolases"/>
    <property type="match status" value="1"/>
</dbReference>
<organism evidence="2 3">
    <name type="scientific">Candidatus Scatavimonas merdigallinarum</name>
    <dbReference type="NCBI Taxonomy" id="2840914"/>
    <lineage>
        <taxon>Bacteria</taxon>
        <taxon>Bacillati</taxon>
        <taxon>Bacillota</taxon>
        <taxon>Clostridia</taxon>
        <taxon>Eubacteriales</taxon>
        <taxon>Oscillospiraceae</taxon>
        <taxon>Oscillospiraceae incertae sedis</taxon>
        <taxon>Candidatus Scatavimonas</taxon>
    </lineage>
</organism>
<dbReference type="Gene3D" id="3.40.50.300">
    <property type="entry name" value="P-loop containing nucleotide triphosphate hydrolases"/>
    <property type="match status" value="1"/>
</dbReference>
<name>A0A9D1CUG1_9FIRM</name>
<proteinExistence type="predicted"/>
<dbReference type="Pfam" id="PF01656">
    <property type="entry name" value="CbiA"/>
    <property type="match status" value="1"/>
</dbReference>
<dbReference type="InterPro" id="IPR002586">
    <property type="entry name" value="CobQ/CobB/MinD/ParA_Nub-bd_dom"/>
</dbReference>
<dbReference type="Proteomes" id="UP000886787">
    <property type="component" value="Unassembled WGS sequence"/>
</dbReference>
<evidence type="ECO:0000259" key="1">
    <source>
        <dbReference type="Pfam" id="PF01656"/>
    </source>
</evidence>
<sequence>MLQLNKLTIIYGHYGCGKTNLSVNLALDLARQDKRVTLVDLDIVNPYFRSSDYTPMLQKKGIKVVAPQFAGTNLDLPSLSAEIYAAFDTSAGYVIVDVGGDDAGAYALGRFSQQVMRLPSYSAFYVINHYRALTSTPQEAAALLEEIEAASRVKATGVINNSHLQQLTEKKHILDSMPFALQTAKLLKLPLVLTTAPAFLAEELKEEIQPLFPVERIVKPPF</sequence>
<dbReference type="AlphaFoldDB" id="A0A9D1CUG1"/>
<feature type="domain" description="CobQ/CobB/MinD/ParA nucleotide binding" evidence="1">
    <location>
        <begin position="8"/>
        <end position="160"/>
    </location>
</feature>
<protein>
    <submittedName>
        <fullName evidence="2">ParA family protein</fullName>
    </submittedName>
</protein>
<gene>
    <name evidence="2" type="ORF">IAD32_04270</name>
</gene>
<accession>A0A9D1CUG1</accession>
<reference evidence="2" key="1">
    <citation type="submission" date="2020-10" db="EMBL/GenBank/DDBJ databases">
        <authorList>
            <person name="Gilroy R."/>
        </authorList>
    </citation>
    <scope>NUCLEOTIDE SEQUENCE</scope>
    <source>
        <strain evidence="2">ChiSjej1B19-3389</strain>
    </source>
</reference>
<reference evidence="2" key="2">
    <citation type="journal article" date="2021" name="PeerJ">
        <title>Extensive microbial diversity within the chicken gut microbiome revealed by metagenomics and culture.</title>
        <authorList>
            <person name="Gilroy R."/>
            <person name="Ravi A."/>
            <person name="Getino M."/>
            <person name="Pursley I."/>
            <person name="Horton D.L."/>
            <person name="Alikhan N.F."/>
            <person name="Baker D."/>
            <person name="Gharbi K."/>
            <person name="Hall N."/>
            <person name="Watson M."/>
            <person name="Adriaenssens E.M."/>
            <person name="Foster-Nyarko E."/>
            <person name="Jarju S."/>
            <person name="Secka A."/>
            <person name="Antonio M."/>
            <person name="Oren A."/>
            <person name="Chaudhuri R.R."/>
            <person name="La Ragione R."/>
            <person name="Hildebrand F."/>
            <person name="Pallen M.J."/>
        </authorList>
    </citation>
    <scope>NUCLEOTIDE SEQUENCE</scope>
    <source>
        <strain evidence="2">ChiSjej1B19-3389</strain>
    </source>
</reference>
<evidence type="ECO:0000313" key="3">
    <source>
        <dbReference type="Proteomes" id="UP000886787"/>
    </source>
</evidence>
<dbReference type="EMBL" id="DVFW01000024">
    <property type="protein sequence ID" value="HIQ80483.1"/>
    <property type="molecule type" value="Genomic_DNA"/>
</dbReference>
<comment type="caution">
    <text evidence="2">The sequence shown here is derived from an EMBL/GenBank/DDBJ whole genome shotgun (WGS) entry which is preliminary data.</text>
</comment>
<dbReference type="InterPro" id="IPR027417">
    <property type="entry name" value="P-loop_NTPase"/>
</dbReference>
<evidence type="ECO:0000313" key="2">
    <source>
        <dbReference type="EMBL" id="HIQ80483.1"/>
    </source>
</evidence>